<evidence type="ECO:0000259" key="4">
    <source>
        <dbReference type="PROSITE" id="PS51212"/>
    </source>
</evidence>
<dbReference type="PROSITE" id="PS51212">
    <property type="entry name" value="WSC"/>
    <property type="match status" value="1"/>
</dbReference>
<keyword evidence="6" id="KW-1185">Reference proteome</keyword>
<feature type="region of interest" description="Disordered" evidence="1">
    <location>
        <begin position="116"/>
        <end position="175"/>
    </location>
</feature>
<feature type="transmembrane region" description="Helical" evidence="2">
    <location>
        <begin position="216"/>
        <end position="239"/>
    </location>
</feature>
<dbReference type="Proteomes" id="UP001303373">
    <property type="component" value="Chromosome 9"/>
</dbReference>
<dbReference type="InterPro" id="IPR002889">
    <property type="entry name" value="WSC_carb-bd"/>
</dbReference>
<dbReference type="PANTHER" id="PTHR16861:SF4">
    <property type="entry name" value="SH3 DOMAIN PROTEIN (AFU_ORTHOLOGUE AFUA_1G13610)"/>
    <property type="match status" value="1"/>
</dbReference>
<dbReference type="Pfam" id="PF01822">
    <property type="entry name" value="WSC"/>
    <property type="match status" value="1"/>
</dbReference>
<protein>
    <recommendedName>
        <fullName evidence="4">WSC domain-containing protein</fullName>
    </recommendedName>
</protein>
<name>A0AAQ3M8C2_9PEZI</name>
<sequence>MRLDSKVPFRAAALALLARTVSADSAVPYCSSENTGSDYDEVINIYNSWGSCTEQCAQYAFAVVQWKSCWCSNYIPADQQDTSNCDQGCPGYSQNQCGNLAEGLYGYVTVTNNPASGTASGSQASSTSTQSSTAASSSSSSYSVQPSSTSSISSAAPSTTSVSSIVSPSISSTPTSTVSASIITVSGAIITQYVTQPASTSPSSNKSGNKGISGGAVAGVAIGCVFGVALLLIGFFLLWRRNQDDENGEKKGFKRNTSVLSRTGLLGRGRRPSNADGAGGTANNSVRHSALYGGAAGGEAANHSPLGSAGGDGGSGRRDSRSRVYDQRLNPSALFAHSEGNNSRISIQDQQDYSRPLGVTNPDPRASFESRISHP</sequence>
<keyword evidence="2" id="KW-0472">Membrane</keyword>
<accession>A0AAQ3M8C2</accession>
<dbReference type="AlphaFoldDB" id="A0AAQ3M8C2"/>
<evidence type="ECO:0000313" key="6">
    <source>
        <dbReference type="Proteomes" id="UP001303373"/>
    </source>
</evidence>
<keyword evidence="3" id="KW-0732">Signal</keyword>
<gene>
    <name evidence="5" type="ORF">R9X50_00572500</name>
</gene>
<dbReference type="EMBL" id="CP138588">
    <property type="protein sequence ID" value="WPH02857.1"/>
    <property type="molecule type" value="Genomic_DNA"/>
</dbReference>
<feature type="domain" description="WSC" evidence="4">
    <location>
        <begin position="24"/>
        <end position="111"/>
    </location>
</feature>
<feature type="chain" id="PRO_5042911988" description="WSC domain-containing protein" evidence="3">
    <location>
        <begin position="24"/>
        <end position="375"/>
    </location>
</feature>
<dbReference type="PANTHER" id="PTHR16861">
    <property type="entry name" value="GLYCOPROTEIN 38"/>
    <property type="match status" value="1"/>
</dbReference>
<feature type="signal peptide" evidence="3">
    <location>
        <begin position="1"/>
        <end position="23"/>
    </location>
</feature>
<evidence type="ECO:0000313" key="5">
    <source>
        <dbReference type="EMBL" id="WPH02857.1"/>
    </source>
</evidence>
<evidence type="ECO:0000256" key="3">
    <source>
        <dbReference type="SAM" id="SignalP"/>
    </source>
</evidence>
<feature type="region of interest" description="Disordered" evidence="1">
    <location>
        <begin position="246"/>
        <end position="375"/>
    </location>
</feature>
<proteinExistence type="predicted"/>
<evidence type="ECO:0000256" key="1">
    <source>
        <dbReference type="SAM" id="MobiDB-lite"/>
    </source>
</evidence>
<reference evidence="5 6" key="1">
    <citation type="submission" date="2023-11" db="EMBL/GenBank/DDBJ databases">
        <title>An acidophilic fungus is an integral part of prey digestion in a carnivorous sundew plant.</title>
        <authorList>
            <person name="Tsai I.J."/>
        </authorList>
    </citation>
    <scope>NUCLEOTIDE SEQUENCE [LARGE SCALE GENOMIC DNA]</scope>
    <source>
        <strain evidence="5">169a</strain>
    </source>
</reference>
<keyword evidence="2" id="KW-1133">Transmembrane helix</keyword>
<evidence type="ECO:0000256" key="2">
    <source>
        <dbReference type="SAM" id="Phobius"/>
    </source>
</evidence>
<feature type="compositionally biased region" description="Basic and acidic residues" evidence="1">
    <location>
        <begin position="366"/>
        <end position="375"/>
    </location>
</feature>
<organism evidence="5 6">
    <name type="scientific">Acrodontium crateriforme</name>
    <dbReference type="NCBI Taxonomy" id="150365"/>
    <lineage>
        <taxon>Eukaryota</taxon>
        <taxon>Fungi</taxon>
        <taxon>Dikarya</taxon>
        <taxon>Ascomycota</taxon>
        <taxon>Pezizomycotina</taxon>
        <taxon>Dothideomycetes</taxon>
        <taxon>Dothideomycetidae</taxon>
        <taxon>Mycosphaerellales</taxon>
        <taxon>Teratosphaeriaceae</taxon>
        <taxon>Acrodontium</taxon>
    </lineage>
</organism>
<feature type="compositionally biased region" description="Polar residues" evidence="1">
    <location>
        <begin position="339"/>
        <end position="353"/>
    </location>
</feature>
<keyword evidence="2" id="KW-0812">Transmembrane</keyword>
<feature type="compositionally biased region" description="Basic and acidic residues" evidence="1">
    <location>
        <begin position="315"/>
        <end position="326"/>
    </location>
</feature>